<evidence type="ECO:0000313" key="3">
    <source>
        <dbReference type="EMBL" id="GAF26403.1"/>
    </source>
</evidence>
<dbReference type="Pfam" id="PF08495">
    <property type="entry name" value="FIST"/>
    <property type="match status" value="1"/>
</dbReference>
<dbReference type="InterPro" id="IPR013702">
    <property type="entry name" value="FIST_domain_N"/>
</dbReference>
<sequence>MVVVIKMRVGVGFSSANDPSAAGQVASEQAVRQSGSPVITLVLTTDNYDQERVLSAVKRVIGNSRLVGACVPGVIVNARLYKRGVGICTVSGEGVEAVTHLQRNISQHSYRKGEKAGEALLEKGGETPGTVLLFPDGFAANISGLLRGLYNVMGPAFEYIGGGSGDNLRFYRTYQFTEEGISSDAVAAAVIRGINFQMCLSHGWRPVGEPLMVTKAKGRKVYEIDGLPALERYSALVGAYDKNDFSCYSMKYPLGLPCAGGEFIIRDPLKAEEDGGIFFVTEIPENTIATLMEGDTASLLAAAEEVSKKALNTPAAPKTFMVFDCVSRYLLMGEDFSREMEAIAKNIKAEIPVIGMLSFGEISSISGTPLFYNKTIVAAAGW</sequence>
<dbReference type="EMBL" id="DF238840">
    <property type="protein sequence ID" value="GAF26403.1"/>
    <property type="molecule type" value="Genomic_DNA"/>
</dbReference>
<dbReference type="AlphaFoldDB" id="A0A0S6UF81"/>
<dbReference type="InterPro" id="IPR019494">
    <property type="entry name" value="FIST_C"/>
</dbReference>
<dbReference type="Pfam" id="PF10442">
    <property type="entry name" value="FIST_C"/>
    <property type="match status" value="1"/>
</dbReference>
<dbReference type="Proteomes" id="UP000063718">
    <property type="component" value="Unassembled WGS sequence"/>
</dbReference>
<feature type="domain" description="FIST" evidence="1">
    <location>
        <begin position="36"/>
        <end position="228"/>
    </location>
</feature>
<dbReference type="SMART" id="SM00897">
    <property type="entry name" value="FIST"/>
    <property type="match status" value="1"/>
</dbReference>
<reference evidence="3" key="1">
    <citation type="journal article" date="2014" name="Gene">
        <title>Genome-guided analysis of transformation efficiency and carbon dioxide assimilation by Moorella thermoacetica Y72.</title>
        <authorList>
            <person name="Tsukahara K."/>
            <person name="Kita A."/>
            <person name="Nakashimada Y."/>
            <person name="Hoshino T."/>
            <person name="Murakami K."/>
        </authorList>
    </citation>
    <scope>NUCLEOTIDE SEQUENCE [LARGE SCALE GENOMIC DNA]</scope>
    <source>
        <strain evidence="3">Y72</strain>
    </source>
</reference>
<name>A0A0S6UF81_NEOTH</name>
<gene>
    <name evidence="3" type="ORF">MTY_1743</name>
</gene>
<evidence type="ECO:0000259" key="2">
    <source>
        <dbReference type="SMART" id="SM01204"/>
    </source>
</evidence>
<organism evidence="3">
    <name type="scientific">Moorella thermoacetica Y72</name>
    <dbReference type="NCBI Taxonomy" id="1325331"/>
    <lineage>
        <taxon>Bacteria</taxon>
        <taxon>Bacillati</taxon>
        <taxon>Bacillota</taxon>
        <taxon>Clostridia</taxon>
        <taxon>Neomoorellales</taxon>
        <taxon>Neomoorellaceae</taxon>
        <taxon>Neomoorella</taxon>
    </lineage>
</organism>
<dbReference type="SMART" id="SM01204">
    <property type="entry name" value="FIST_C"/>
    <property type="match status" value="1"/>
</dbReference>
<accession>A0A0S6UF81</accession>
<protein>
    <submittedName>
        <fullName evidence="3">Uncharacterized conserved protein</fullName>
    </submittedName>
</protein>
<proteinExistence type="predicted"/>
<feature type="domain" description="FIST C-domain" evidence="2">
    <location>
        <begin position="229"/>
        <end position="365"/>
    </location>
</feature>
<dbReference type="PANTHER" id="PTHR40252:SF2">
    <property type="entry name" value="BLR0328 PROTEIN"/>
    <property type="match status" value="1"/>
</dbReference>
<dbReference type="PANTHER" id="PTHR40252">
    <property type="entry name" value="BLR0328 PROTEIN"/>
    <property type="match status" value="1"/>
</dbReference>
<evidence type="ECO:0000259" key="1">
    <source>
        <dbReference type="SMART" id="SM00897"/>
    </source>
</evidence>